<feature type="chain" id="PRO_5026172642" description="Lipoprotein" evidence="1">
    <location>
        <begin position="22"/>
        <end position="325"/>
    </location>
</feature>
<dbReference type="PROSITE" id="PS51257">
    <property type="entry name" value="PROKAR_LIPOPROTEIN"/>
    <property type="match status" value="1"/>
</dbReference>
<evidence type="ECO:0000256" key="1">
    <source>
        <dbReference type="SAM" id="SignalP"/>
    </source>
</evidence>
<evidence type="ECO:0000313" key="2">
    <source>
        <dbReference type="EMBL" id="BCB09481.1"/>
    </source>
</evidence>
<dbReference type="Proteomes" id="UP000502259">
    <property type="component" value="Chromosome"/>
</dbReference>
<reference evidence="2 3" key="1">
    <citation type="submission" date="2020-03" db="EMBL/GenBank/DDBJ databases">
        <title>Complete Genome Sequence of Halomonas hydrothermalis Strain Slthf2, Halophilic Bacterium Isolated from Deep-Sea Hydrothermal-Vent Environments.</title>
        <authorList>
            <person name="Takeyama N."/>
            <person name="Huang M."/>
            <person name="Sato K."/>
            <person name="Galipon J."/>
            <person name="Arakawa K."/>
        </authorList>
    </citation>
    <scope>NUCLEOTIDE SEQUENCE [LARGE SCALE GENOMIC DNA]</scope>
    <source>
        <strain evidence="2 3">Slthf2</strain>
    </source>
</reference>
<evidence type="ECO:0008006" key="4">
    <source>
        <dbReference type="Google" id="ProtNLM"/>
    </source>
</evidence>
<protein>
    <recommendedName>
        <fullName evidence="4">Lipoprotein</fullName>
    </recommendedName>
</protein>
<proteinExistence type="predicted"/>
<dbReference type="AlphaFoldDB" id="A0A6F8U8K1"/>
<accession>A0A6F8U8K1</accession>
<keyword evidence="1" id="KW-0732">Signal</keyword>
<sequence>MLSLRPLAFCAALGACGVVFGGEMVADQRLEAAASLEDVAAAFIPEDTWQRQQATALEEQLREALTDNGGSGSVFLADAGIGPLSKALLVVLNEEPMIPHVRYRLRYAQANVTPELSSPLIVELVEISRFNLGPSRRAELVEIYGEKQVAPATAFGQAPDVAWRLVTRPIMGQVAGLTHAARRELSQQRADDCFGLSCRDVDSLNEVVRDWPEFEPIELLFDQGPLELSVLQVGLEKLGLRDEQGHAGWRIPEWLESVAAGESFIEVSIERGLGQDDALDLVIHHDQLMDDHTRALWERLIILGAGDTALMFSTSDQQPWPRQGQ</sequence>
<name>A0A6F8U8K1_9GAMM</name>
<feature type="signal peptide" evidence="1">
    <location>
        <begin position="1"/>
        <end position="21"/>
    </location>
</feature>
<evidence type="ECO:0000313" key="3">
    <source>
        <dbReference type="Proteomes" id="UP000502259"/>
    </source>
</evidence>
<dbReference type="EMBL" id="AP022843">
    <property type="protein sequence ID" value="BCB09481.1"/>
    <property type="molecule type" value="Genomic_DNA"/>
</dbReference>
<dbReference type="RefSeq" id="WP_172422205.1">
    <property type="nucleotide sequence ID" value="NZ_AP022843.1"/>
</dbReference>
<keyword evidence="3" id="KW-1185">Reference proteome</keyword>
<gene>
    <name evidence="2" type="ORF">HHSLTHF2_33710</name>
</gene>
<organism evidence="2 3">
    <name type="scientific">Halomonas hydrothermalis</name>
    <dbReference type="NCBI Taxonomy" id="115561"/>
    <lineage>
        <taxon>Bacteria</taxon>
        <taxon>Pseudomonadati</taxon>
        <taxon>Pseudomonadota</taxon>
        <taxon>Gammaproteobacteria</taxon>
        <taxon>Oceanospirillales</taxon>
        <taxon>Halomonadaceae</taxon>
        <taxon>Halomonas</taxon>
    </lineage>
</organism>